<evidence type="ECO:0000256" key="4">
    <source>
        <dbReference type="ARBA" id="ARBA00022946"/>
    </source>
</evidence>
<evidence type="ECO:0000256" key="2">
    <source>
        <dbReference type="ARBA" id="ARBA00008476"/>
    </source>
</evidence>
<name>A0A8J2T0K6_ZYGB2</name>
<protein>
    <recommendedName>
        <fullName evidence="3">Altered inheritance of mitochondria protein 23, mitochondrial</fullName>
    </recommendedName>
</protein>
<dbReference type="Pfam" id="PF14877">
    <property type="entry name" value="mIF3"/>
    <property type="match status" value="1"/>
</dbReference>
<proteinExistence type="inferred from homology"/>
<evidence type="ECO:0000313" key="9">
    <source>
        <dbReference type="Proteomes" id="UP000019375"/>
    </source>
</evidence>
<gene>
    <name evidence="8" type="ORF">BN860_05578g</name>
</gene>
<feature type="region of interest" description="Disordered" evidence="6">
    <location>
        <begin position="322"/>
        <end position="360"/>
    </location>
</feature>
<feature type="signal peptide" evidence="7">
    <location>
        <begin position="1"/>
        <end position="20"/>
    </location>
</feature>
<evidence type="ECO:0000313" key="8">
    <source>
        <dbReference type="EMBL" id="CDF87403.1"/>
    </source>
</evidence>
<feature type="compositionally biased region" description="Basic and acidic residues" evidence="6">
    <location>
        <begin position="328"/>
        <end position="360"/>
    </location>
</feature>
<feature type="chain" id="PRO_5035220061" description="Altered inheritance of mitochondria protein 23, mitochondrial" evidence="7">
    <location>
        <begin position="21"/>
        <end position="360"/>
    </location>
</feature>
<dbReference type="GO" id="GO:0005739">
    <property type="term" value="C:mitochondrion"/>
    <property type="evidence" value="ECO:0007669"/>
    <property type="project" value="UniProtKB-SubCell"/>
</dbReference>
<dbReference type="EMBL" id="HG316454">
    <property type="protein sequence ID" value="CDF87403.1"/>
    <property type="molecule type" value="Genomic_DNA"/>
</dbReference>
<evidence type="ECO:0000256" key="6">
    <source>
        <dbReference type="SAM" id="MobiDB-lite"/>
    </source>
</evidence>
<evidence type="ECO:0000256" key="7">
    <source>
        <dbReference type="SAM" id="SignalP"/>
    </source>
</evidence>
<evidence type="ECO:0000256" key="3">
    <source>
        <dbReference type="ARBA" id="ARBA00013994"/>
    </source>
</evidence>
<keyword evidence="4" id="KW-0809">Transit peptide</keyword>
<reference evidence="9" key="1">
    <citation type="journal article" date="2013" name="Genome Announc.">
        <title>Genome sequence of the food spoilage yeast Zygosaccharomyces bailii CLIB 213(T).</title>
        <authorList>
            <person name="Galeote V."/>
            <person name="Bigey F."/>
            <person name="Devillers H."/>
            <person name="Neuveglise C."/>
            <person name="Dequin S."/>
        </authorList>
    </citation>
    <scope>NUCLEOTIDE SEQUENCE [LARGE SCALE GENOMIC DNA]</scope>
    <source>
        <strain evidence="9">CLIB 213 / ATCC 58445 / CBS 680 / CCRC 21525 / NBRC 1098 / NCYC 1416 / NRRL Y-2227</strain>
    </source>
</reference>
<organism evidence="8 9">
    <name type="scientific">Zygosaccharomyces bailii (strain CLIB 213 / ATCC 58445 / CBS 680 / BCRC 21525 / NBRC 1098 / NCYC 1416 / NRRL Y-2227)</name>
    <dbReference type="NCBI Taxonomy" id="1333698"/>
    <lineage>
        <taxon>Eukaryota</taxon>
        <taxon>Fungi</taxon>
        <taxon>Dikarya</taxon>
        <taxon>Ascomycota</taxon>
        <taxon>Saccharomycotina</taxon>
        <taxon>Saccharomycetes</taxon>
        <taxon>Saccharomycetales</taxon>
        <taxon>Saccharomycetaceae</taxon>
        <taxon>Zygosaccharomyces</taxon>
    </lineage>
</organism>
<accession>A0A8J2T0K6</accession>
<evidence type="ECO:0000256" key="1">
    <source>
        <dbReference type="ARBA" id="ARBA00004173"/>
    </source>
</evidence>
<comment type="similarity">
    <text evidence="2">Belongs to the AIM23 family.</text>
</comment>
<dbReference type="InterPro" id="IPR029427">
    <property type="entry name" value="AIM23"/>
</dbReference>
<keyword evidence="5" id="KW-0496">Mitochondrion</keyword>
<keyword evidence="9" id="KW-1185">Reference proteome</keyword>
<feature type="region of interest" description="Disordered" evidence="6">
    <location>
        <begin position="48"/>
        <end position="85"/>
    </location>
</feature>
<evidence type="ECO:0000256" key="5">
    <source>
        <dbReference type="ARBA" id="ARBA00023128"/>
    </source>
</evidence>
<sequence>MLRLHLSRRVLSSSLSVALCRVFCTSTPCQSDWMANNDILLNATAAMKRKRERSRNPNAVGKSHTHESTKYLNSNVLGKNHSKKPLKRTKNIVIRWTTGSDRAKEVANSAMSKIFHMNHEGNIKVVNPATNSMEQTNIRQFAKGINLDEAGLTIVDVDQIDEYTKVPIVKLVESRVALKKYSDEMAKQKEKELLEMGVIKRPSKSSDADKSESSIKRLKISWQIKPDDLSKQKAHDMITQLKKGFRVYIYIDSKNNGNTRNWLDNFENIESQHLSEGKKLSKKELEQRSFVLEKILALLKEYSTQPVIDGTVEGKMLVKLCPKPSASDQKDKQALREKRKRERQEKLQKRIEKKMQRGNG</sequence>
<comment type="subcellular location">
    <subcellularLocation>
        <location evidence="1">Mitochondrion</location>
    </subcellularLocation>
</comment>
<dbReference type="OrthoDB" id="3996489at2759"/>
<dbReference type="Proteomes" id="UP000019375">
    <property type="component" value="Unassembled WGS sequence"/>
</dbReference>
<keyword evidence="7" id="KW-0732">Signal</keyword>
<dbReference type="AlphaFoldDB" id="A0A8J2T0K6"/>